<sequence length="204" mass="23061">MVQTNRGFNILSNGENITPQFWAPKMTSLYDASIPVLINILKTTSSILAKGEDWAKQNGFATSDLLELRVYHDMFPLKVQVLIIINVTKKTLERLTGVAHPTIDDFDKTLEELYAFIDKTLEEAAAVGMRESNERGDVQVSCEFFSKEYTSSLVNYVHGYAIPTVYFHLSILYAILRGKGVPLGKWDYQTEFFKVFSPASETDT</sequence>
<dbReference type="InterPro" id="IPR034660">
    <property type="entry name" value="DinB/YfiT-like"/>
</dbReference>
<protein>
    <submittedName>
        <fullName evidence="1">Uncharacterized protein</fullName>
    </submittedName>
</protein>
<organism evidence="1 2">
    <name type="scientific">Cytospora paraplurivora</name>
    <dbReference type="NCBI Taxonomy" id="2898453"/>
    <lineage>
        <taxon>Eukaryota</taxon>
        <taxon>Fungi</taxon>
        <taxon>Dikarya</taxon>
        <taxon>Ascomycota</taxon>
        <taxon>Pezizomycotina</taxon>
        <taxon>Sordariomycetes</taxon>
        <taxon>Sordariomycetidae</taxon>
        <taxon>Diaporthales</taxon>
        <taxon>Cytosporaceae</taxon>
        <taxon>Cytospora</taxon>
    </lineage>
</organism>
<dbReference type="Gene3D" id="1.20.120.450">
    <property type="entry name" value="dinb family like domain"/>
    <property type="match status" value="1"/>
</dbReference>
<dbReference type="InterPro" id="IPR018531">
    <property type="entry name" value="DUF1993"/>
</dbReference>
<keyword evidence="2" id="KW-1185">Reference proteome</keyword>
<dbReference type="PANTHER" id="PTHR36922">
    <property type="entry name" value="BLL2446 PROTEIN"/>
    <property type="match status" value="1"/>
</dbReference>
<proteinExistence type="predicted"/>
<dbReference type="PANTHER" id="PTHR36922:SF1">
    <property type="entry name" value="DUF1993 DOMAIN-CONTAINING PROTEIN"/>
    <property type="match status" value="1"/>
</dbReference>
<reference evidence="1 2" key="1">
    <citation type="journal article" date="2023" name="PLoS ONE">
        <title>Cytospora paraplurivora sp. nov. isolated from orchards with fruit tree decline syndrome in Ontario, Canada.</title>
        <authorList>
            <person name="Ilyukhin E."/>
            <person name="Nguyen H.D.T."/>
            <person name="Castle A.J."/>
            <person name="Ellouze W."/>
        </authorList>
    </citation>
    <scope>NUCLEOTIDE SEQUENCE [LARGE SCALE GENOMIC DNA]</scope>
    <source>
        <strain evidence="1 2">FDS-564</strain>
    </source>
</reference>
<accession>A0AAN9YH90</accession>
<dbReference type="Pfam" id="PF09351">
    <property type="entry name" value="DUF1993"/>
    <property type="match status" value="1"/>
</dbReference>
<dbReference type="Proteomes" id="UP001320245">
    <property type="component" value="Unassembled WGS sequence"/>
</dbReference>
<evidence type="ECO:0000313" key="1">
    <source>
        <dbReference type="EMBL" id="KAK7741999.1"/>
    </source>
</evidence>
<dbReference type="AlphaFoldDB" id="A0AAN9YH90"/>
<gene>
    <name evidence="1" type="ORF">SLS53_004583</name>
</gene>
<dbReference type="SUPFAM" id="SSF109854">
    <property type="entry name" value="DinB/YfiT-like putative metalloenzymes"/>
    <property type="match status" value="1"/>
</dbReference>
<dbReference type="EMBL" id="JAJSPL020000016">
    <property type="protein sequence ID" value="KAK7741999.1"/>
    <property type="molecule type" value="Genomic_DNA"/>
</dbReference>
<name>A0AAN9YH90_9PEZI</name>
<comment type="caution">
    <text evidence="1">The sequence shown here is derived from an EMBL/GenBank/DDBJ whole genome shotgun (WGS) entry which is preliminary data.</text>
</comment>
<evidence type="ECO:0000313" key="2">
    <source>
        <dbReference type="Proteomes" id="UP001320245"/>
    </source>
</evidence>